<evidence type="ECO:0000256" key="5">
    <source>
        <dbReference type="ARBA" id="ARBA00022692"/>
    </source>
</evidence>
<evidence type="ECO:0000256" key="1">
    <source>
        <dbReference type="ARBA" id="ARBA00004141"/>
    </source>
</evidence>
<evidence type="ECO:0000313" key="9">
    <source>
        <dbReference type="EMBL" id="KKN22439.1"/>
    </source>
</evidence>
<evidence type="ECO:0000256" key="7">
    <source>
        <dbReference type="ARBA" id="ARBA00023136"/>
    </source>
</evidence>
<organism evidence="9">
    <name type="scientific">marine sediment metagenome</name>
    <dbReference type="NCBI Taxonomy" id="412755"/>
    <lineage>
        <taxon>unclassified sequences</taxon>
        <taxon>metagenomes</taxon>
        <taxon>ecological metagenomes</taxon>
    </lineage>
</organism>
<comment type="subcellular location">
    <subcellularLocation>
        <location evidence="1">Membrane</location>
        <topology evidence="1">Multi-pass membrane protein</topology>
    </subcellularLocation>
</comment>
<dbReference type="InterPro" id="IPR004657">
    <property type="entry name" value="MenA"/>
</dbReference>
<feature type="transmembrane region" description="Helical" evidence="8">
    <location>
        <begin position="153"/>
        <end position="174"/>
    </location>
</feature>
<feature type="transmembrane region" description="Helical" evidence="8">
    <location>
        <begin position="43"/>
        <end position="61"/>
    </location>
</feature>
<dbReference type="CDD" id="cd13962">
    <property type="entry name" value="PT_UbiA_UBIAD1"/>
    <property type="match status" value="1"/>
</dbReference>
<dbReference type="EMBL" id="LAZR01003061">
    <property type="protein sequence ID" value="KKN22439.1"/>
    <property type="molecule type" value="Genomic_DNA"/>
</dbReference>
<keyword evidence="4" id="KW-0808">Transferase</keyword>
<dbReference type="HAMAP" id="MF_01937">
    <property type="entry name" value="MenA_1"/>
    <property type="match status" value="1"/>
</dbReference>
<dbReference type="NCBIfam" id="TIGR00751">
    <property type="entry name" value="menA"/>
    <property type="match status" value="1"/>
</dbReference>
<dbReference type="InterPro" id="IPR026046">
    <property type="entry name" value="UBIAD1"/>
</dbReference>
<feature type="transmembrane region" description="Helical" evidence="8">
    <location>
        <begin position="122"/>
        <end position="141"/>
    </location>
</feature>
<evidence type="ECO:0000256" key="8">
    <source>
        <dbReference type="SAM" id="Phobius"/>
    </source>
</evidence>
<dbReference type="Pfam" id="PF01040">
    <property type="entry name" value="UbiA"/>
    <property type="match status" value="1"/>
</dbReference>
<protein>
    <recommendedName>
        <fullName evidence="10">1,4-dihydroxy-2-naphthoate octaprenyltransferase</fullName>
    </recommendedName>
</protein>
<evidence type="ECO:0000256" key="4">
    <source>
        <dbReference type="ARBA" id="ARBA00022679"/>
    </source>
</evidence>
<dbReference type="PANTHER" id="PTHR13929:SF0">
    <property type="entry name" value="UBIA PRENYLTRANSFERASE DOMAIN-CONTAINING PROTEIN 1"/>
    <property type="match status" value="1"/>
</dbReference>
<comment type="caution">
    <text evidence="9">The sequence shown here is derived from an EMBL/GenBank/DDBJ whole genome shotgun (WGS) entry which is preliminary data.</text>
</comment>
<accession>A0A0F9NX80</accession>
<keyword evidence="5 8" id="KW-0812">Transmembrane</keyword>
<dbReference type="PANTHER" id="PTHR13929">
    <property type="entry name" value="1,4-DIHYDROXY-2-NAPHTHOATE OCTAPRENYLTRANSFERASE"/>
    <property type="match status" value="1"/>
</dbReference>
<dbReference type="InterPro" id="IPR000537">
    <property type="entry name" value="UbiA_prenyltransferase"/>
</dbReference>
<dbReference type="AlphaFoldDB" id="A0A0F9NX80"/>
<evidence type="ECO:0000256" key="3">
    <source>
        <dbReference type="ARBA" id="ARBA00022475"/>
    </source>
</evidence>
<sequence length="305" mass="33549">MSTKKTIAAWLNAARLRTLPLSISGVLIGTALAELYGHSNYLIFILALLTTIGFQVTSNFANDYGDGVKGTDNSARIGPARALQSGLLSKTALKRGILISVVIDALLVIVLILAAFGPQNLVFLLIFLFLGAASIWASLKYTIGDSAYGYKGLGDVFVFLFFGLVAVMGTMFLYTKFLTALAFLPATAIGLLSVGVLNLNNLRDFKSDKKAKKNTLVVYLGFENGKIYHYVLLITAFLCMAFFLFRSFENWLGFIPLIAFVPIFWHLKTIYLTSNPELIDPELKKLALSSFFLAVLMYVICNNFL</sequence>
<feature type="transmembrane region" description="Helical" evidence="8">
    <location>
        <begin position="283"/>
        <end position="300"/>
    </location>
</feature>
<evidence type="ECO:0008006" key="10">
    <source>
        <dbReference type="Google" id="ProtNLM"/>
    </source>
</evidence>
<feature type="transmembrane region" description="Helical" evidence="8">
    <location>
        <begin position="251"/>
        <end position="271"/>
    </location>
</feature>
<dbReference type="GO" id="GO:0005886">
    <property type="term" value="C:plasma membrane"/>
    <property type="evidence" value="ECO:0007669"/>
    <property type="project" value="TreeGrafter"/>
</dbReference>
<feature type="transmembrane region" description="Helical" evidence="8">
    <location>
        <begin position="227"/>
        <end position="245"/>
    </location>
</feature>
<keyword evidence="6 8" id="KW-1133">Transmembrane helix</keyword>
<feature type="transmembrane region" description="Helical" evidence="8">
    <location>
        <begin position="180"/>
        <end position="200"/>
    </location>
</feature>
<dbReference type="GO" id="GO:0042371">
    <property type="term" value="P:vitamin K biosynthetic process"/>
    <property type="evidence" value="ECO:0007669"/>
    <property type="project" value="TreeGrafter"/>
</dbReference>
<evidence type="ECO:0000256" key="6">
    <source>
        <dbReference type="ARBA" id="ARBA00022989"/>
    </source>
</evidence>
<dbReference type="PIRSF" id="PIRSF005355">
    <property type="entry name" value="UBIAD1"/>
    <property type="match status" value="1"/>
</dbReference>
<keyword evidence="3" id="KW-1003">Cell membrane</keyword>
<keyword evidence="2" id="KW-0474">Menaquinone biosynthesis</keyword>
<feature type="transmembrane region" description="Helical" evidence="8">
    <location>
        <begin position="97"/>
        <end position="116"/>
    </location>
</feature>
<name>A0A0F9NX80_9ZZZZ</name>
<gene>
    <name evidence="9" type="ORF">LCGC14_0915120</name>
</gene>
<proteinExistence type="inferred from homology"/>
<reference evidence="9" key="1">
    <citation type="journal article" date="2015" name="Nature">
        <title>Complex archaea that bridge the gap between prokaryotes and eukaryotes.</title>
        <authorList>
            <person name="Spang A."/>
            <person name="Saw J.H."/>
            <person name="Jorgensen S.L."/>
            <person name="Zaremba-Niedzwiedzka K."/>
            <person name="Martijn J."/>
            <person name="Lind A.E."/>
            <person name="van Eijk R."/>
            <person name="Schleper C."/>
            <person name="Guy L."/>
            <person name="Ettema T.J."/>
        </authorList>
    </citation>
    <scope>NUCLEOTIDE SEQUENCE</scope>
</reference>
<evidence type="ECO:0000256" key="2">
    <source>
        <dbReference type="ARBA" id="ARBA00022428"/>
    </source>
</evidence>
<dbReference type="GO" id="GO:0046428">
    <property type="term" value="F:1,4-dihydroxy-2-naphthoate polyprenyltransferase activity"/>
    <property type="evidence" value="ECO:0007669"/>
    <property type="project" value="InterPro"/>
</dbReference>
<keyword evidence="7 8" id="KW-0472">Membrane</keyword>
<dbReference type="GO" id="GO:0009234">
    <property type="term" value="P:menaquinone biosynthetic process"/>
    <property type="evidence" value="ECO:0007669"/>
    <property type="project" value="UniProtKB-KW"/>
</dbReference>